<keyword evidence="6" id="KW-0411">Iron-sulfur</keyword>
<evidence type="ECO:0000313" key="9">
    <source>
        <dbReference type="Proteomes" id="UP000633219"/>
    </source>
</evidence>
<dbReference type="Pfam" id="PF00848">
    <property type="entry name" value="Ring_hydroxyl_A"/>
    <property type="match status" value="1"/>
</dbReference>
<dbReference type="PANTHER" id="PTHR43756">
    <property type="entry name" value="CHOLINE MONOOXYGENASE, CHLOROPLASTIC"/>
    <property type="match status" value="1"/>
</dbReference>
<dbReference type="InterPro" id="IPR015879">
    <property type="entry name" value="Ring_hydroxy_dOase_asu_C_dom"/>
</dbReference>
<dbReference type="PROSITE" id="PS51296">
    <property type="entry name" value="RIESKE"/>
    <property type="match status" value="1"/>
</dbReference>
<dbReference type="Gene3D" id="3.90.380.10">
    <property type="entry name" value="Naphthalene 1,2-dioxygenase Alpha Subunit, Chain A, domain 1"/>
    <property type="match status" value="1"/>
</dbReference>
<dbReference type="GO" id="GO:0051537">
    <property type="term" value="F:2 iron, 2 sulfur cluster binding"/>
    <property type="evidence" value="ECO:0007669"/>
    <property type="project" value="UniProtKB-KW"/>
</dbReference>
<name>A0A937CNP1_9HYPH</name>
<evidence type="ECO:0000256" key="6">
    <source>
        <dbReference type="ARBA" id="ARBA00023014"/>
    </source>
</evidence>
<evidence type="ECO:0000256" key="5">
    <source>
        <dbReference type="ARBA" id="ARBA00023004"/>
    </source>
</evidence>
<dbReference type="PANTHER" id="PTHR43756:SF5">
    <property type="entry name" value="CHOLINE MONOOXYGENASE, CHLOROPLASTIC"/>
    <property type="match status" value="1"/>
</dbReference>
<dbReference type="PRINTS" id="PR00090">
    <property type="entry name" value="RNGDIOXGNASE"/>
</dbReference>
<keyword evidence="2" id="KW-0001">2Fe-2S</keyword>
<dbReference type="InterPro" id="IPR017941">
    <property type="entry name" value="Rieske_2Fe-2S"/>
</dbReference>
<keyword evidence="3" id="KW-0479">Metal-binding</keyword>
<organism evidence="8 9">
    <name type="scientific">Rhizobium setariae</name>
    <dbReference type="NCBI Taxonomy" id="2801340"/>
    <lineage>
        <taxon>Bacteria</taxon>
        <taxon>Pseudomonadati</taxon>
        <taxon>Pseudomonadota</taxon>
        <taxon>Alphaproteobacteria</taxon>
        <taxon>Hyphomicrobiales</taxon>
        <taxon>Rhizobiaceae</taxon>
        <taxon>Rhizobium/Agrobacterium group</taxon>
        <taxon>Rhizobium</taxon>
    </lineage>
</organism>
<reference evidence="8" key="1">
    <citation type="submission" date="2021-01" db="EMBL/GenBank/DDBJ databases">
        <title>Rhizobium sp. strain KVB221 16S ribosomal RNA gene Genome sequencing and assembly.</title>
        <authorList>
            <person name="Kang M."/>
        </authorList>
    </citation>
    <scope>NUCLEOTIDE SEQUENCE</scope>
    <source>
        <strain evidence="8">KVB221</strain>
    </source>
</reference>
<dbReference type="InterPro" id="IPR001663">
    <property type="entry name" value="Rng_hydr_dOase-A"/>
</dbReference>
<gene>
    <name evidence="8" type="ORF">JJB09_09195</name>
</gene>
<evidence type="ECO:0000256" key="2">
    <source>
        <dbReference type="ARBA" id="ARBA00022714"/>
    </source>
</evidence>
<dbReference type="SUPFAM" id="SSF50022">
    <property type="entry name" value="ISP domain"/>
    <property type="match status" value="1"/>
</dbReference>
<dbReference type="RefSeq" id="WP_201656440.1">
    <property type="nucleotide sequence ID" value="NZ_JAEQNC010000004.1"/>
</dbReference>
<dbReference type="AlphaFoldDB" id="A0A937CNP1"/>
<evidence type="ECO:0000256" key="1">
    <source>
        <dbReference type="ARBA" id="ARBA00001962"/>
    </source>
</evidence>
<dbReference type="SUPFAM" id="SSF55961">
    <property type="entry name" value="Bet v1-like"/>
    <property type="match status" value="1"/>
</dbReference>
<feature type="domain" description="Rieske" evidence="7">
    <location>
        <begin position="45"/>
        <end position="153"/>
    </location>
</feature>
<evidence type="ECO:0000256" key="3">
    <source>
        <dbReference type="ARBA" id="ARBA00022723"/>
    </source>
</evidence>
<keyword evidence="5" id="KW-0408">Iron</keyword>
<keyword evidence="8" id="KW-0223">Dioxygenase</keyword>
<evidence type="ECO:0000313" key="8">
    <source>
        <dbReference type="EMBL" id="MBL0372204.1"/>
    </source>
</evidence>
<proteinExistence type="predicted"/>
<keyword evidence="4" id="KW-0560">Oxidoreductase</keyword>
<comment type="cofactor">
    <cofactor evidence="1">
        <name>Fe cation</name>
        <dbReference type="ChEBI" id="CHEBI:24875"/>
    </cofactor>
</comment>
<evidence type="ECO:0000256" key="4">
    <source>
        <dbReference type="ARBA" id="ARBA00023002"/>
    </source>
</evidence>
<dbReference type="GO" id="GO:0005506">
    <property type="term" value="F:iron ion binding"/>
    <property type="evidence" value="ECO:0007669"/>
    <property type="project" value="InterPro"/>
</dbReference>
<dbReference type="Gene3D" id="2.102.10.10">
    <property type="entry name" value="Rieske [2Fe-2S] iron-sulphur domain"/>
    <property type="match status" value="1"/>
</dbReference>
<comment type="caution">
    <text evidence="8">The sequence shown here is derived from an EMBL/GenBank/DDBJ whole genome shotgun (WGS) entry which is preliminary data.</text>
</comment>
<dbReference type="Proteomes" id="UP000633219">
    <property type="component" value="Unassembled WGS sequence"/>
</dbReference>
<accession>A0A937CNP1</accession>
<keyword evidence="9" id="KW-1185">Reference proteome</keyword>
<evidence type="ECO:0000259" key="7">
    <source>
        <dbReference type="PROSITE" id="PS51296"/>
    </source>
</evidence>
<dbReference type="Pfam" id="PF00355">
    <property type="entry name" value="Rieske"/>
    <property type="match status" value="1"/>
</dbReference>
<sequence>MNQMHMPDTASPLLDHCPPTLPAECYFDPDWFACEQKLIWSRQWVYVGRFNDLPEMTMRRISVAGENLILIRDRDDNVTCFHNTCRHRGSELCTAQQKQLSSKLISCPYHQWSYGFDGRLVSTPFISLTDDFRKEDHGLFRVAVKLWNGFLYVCLADDPPDFDAAPDLGPHAFDNWPMARLVTGHVMTKELACNWKIFWENYNECLHCPGIHPELSDMVPIYSRGYMAPNEAPGWTPEANHDQHVLKQGARTWSMNGQTCGPEFEGLTNAERAAGQTFVTLLPTMFVVAHVDYVRTVALRPLGPERTELRAEWLFSPETLAQPDFDLANVVDFATTVMLQDGDACEMNQRGLRSSKYRQGRLMPQEFDVFRFQQWIREQMK</sequence>
<dbReference type="InterPro" id="IPR036922">
    <property type="entry name" value="Rieske_2Fe-2S_sf"/>
</dbReference>
<dbReference type="GO" id="GO:0051213">
    <property type="term" value="F:dioxygenase activity"/>
    <property type="evidence" value="ECO:0007669"/>
    <property type="project" value="UniProtKB-KW"/>
</dbReference>
<protein>
    <submittedName>
        <fullName evidence="8">Aromatic ring-hydroxylating dioxygenase subunit alpha</fullName>
    </submittedName>
</protein>
<dbReference type="EMBL" id="JAEQNC010000004">
    <property type="protein sequence ID" value="MBL0372204.1"/>
    <property type="molecule type" value="Genomic_DNA"/>
</dbReference>
<dbReference type="CDD" id="cd03469">
    <property type="entry name" value="Rieske_RO_Alpha_N"/>
    <property type="match status" value="1"/>
</dbReference>